<keyword evidence="2" id="KW-1185">Reference proteome</keyword>
<sequence length="364" mass="40799">MENPVAIAANSQNPVRANNDQAHLLPRGTRIYASKQVDIHPLLDRSVSLDYLLINTDRWNGLETVPIREAIARMHGGCGRDCELIMNTTRVSTHNPIQGLRQRLETVLKAKIEGLPLPALPSRAEILAHGYCHPKDEIDGRIASLLAPLRLGHLLSVETYHEMTERTNAPASDVTTPQAERIAEPEDELQRLETKWQAVWVLSSKTNSRLPRTQQSIDKAKQESATALVHELAKLNSRVDDNIRSIESATEQVKAMQTMITTIRIRKSRCPTYQRARGMAEAGIPRARLEQHRHRRRGATKQARWGGVVKTGGLDGQDATGSNHGLQPYQLMLHNQQNRKRLMMARQKQGLVTISNTLRMVGVP</sequence>
<dbReference type="AlphaFoldDB" id="A0AAN6U1M9"/>
<dbReference type="GeneID" id="87827929"/>
<gene>
    <name evidence="1" type="ORF">N657DRAFT_632727</name>
</gene>
<dbReference type="EMBL" id="MU853226">
    <property type="protein sequence ID" value="KAK4124770.1"/>
    <property type="molecule type" value="Genomic_DNA"/>
</dbReference>
<evidence type="ECO:0000313" key="1">
    <source>
        <dbReference type="EMBL" id="KAK4124770.1"/>
    </source>
</evidence>
<protein>
    <submittedName>
        <fullName evidence="1">Uncharacterized protein</fullName>
    </submittedName>
</protein>
<reference evidence="1" key="2">
    <citation type="submission" date="2023-05" db="EMBL/GenBank/DDBJ databases">
        <authorList>
            <consortium name="Lawrence Berkeley National Laboratory"/>
            <person name="Steindorff A."/>
            <person name="Hensen N."/>
            <person name="Bonometti L."/>
            <person name="Westerberg I."/>
            <person name="Brannstrom I.O."/>
            <person name="Guillou S."/>
            <person name="Cros-Aarteil S."/>
            <person name="Calhoun S."/>
            <person name="Haridas S."/>
            <person name="Kuo A."/>
            <person name="Mondo S."/>
            <person name="Pangilinan J."/>
            <person name="Riley R."/>
            <person name="Labutti K."/>
            <person name="Andreopoulos B."/>
            <person name="Lipzen A."/>
            <person name="Chen C."/>
            <person name="Yanf M."/>
            <person name="Daum C."/>
            <person name="Ng V."/>
            <person name="Clum A."/>
            <person name="Ohm R."/>
            <person name="Martin F."/>
            <person name="Silar P."/>
            <person name="Natvig D."/>
            <person name="Lalanne C."/>
            <person name="Gautier V."/>
            <person name="Ament-Velasquez S.L."/>
            <person name="Kruys A."/>
            <person name="Hutchinson M.I."/>
            <person name="Powell A.J."/>
            <person name="Barry K."/>
            <person name="Miller A.N."/>
            <person name="Grigoriev I.V."/>
            <person name="Debuchy R."/>
            <person name="Gladieux P."/>
            <person name="Thoren M.H."/>
            <person name="Johannesson H."/>
        </authorList>
    </citation>
    <scope>NUCLEOTIDE SEQUENCE</scope>
    <source>
        <strain evidence="1">CBS 731.68</strain>
    </source>
</reference>
<dbReference type="RefSeq" id="XP_062648541.1">
    <property type="nucleotide sequence ID" value="XM_062791160.1"/>
</dbReference>
<dbReference type="Proteomes" id="UP001302602">
    <property type="component" value="Unassembled WGS sequence"/>
</dbReference>
<evidence type="ECO:0000313" key="2">
    <source>
        <dbReference type="Proteomes" id="UP001302602"/>
    </source>
</evidence>
<organism evidence="1 2">
    <name type="scientific">Parathielavia appendiculata</name>
    <dbReference type="NCBI Taxonomy" id="2587402"/>
    <lineage>
        <taxon>Eukaryota</taxon>
        <taxon>Fungi</taxon>
        <taxon>Dikarya</taxon>
        <taxon>Ascomycota</taxon>
        <taxon>Pezizomycotina</taxon>
        <taxon>Sordariomycetes</taxon>
        <taxon>Sordariomycetidae</taxon>
        <taxon>Sordariales</taxon>
        <taxon>Chaetomiaceae</taxon>
        <taxon>Parathielavia</taxon>
    </lineage>
</organism>
<reference evidence="1" key="1">
    <citation type="journal article" date="2023" name="Mol. Phylogenet. Evol.">
        <title>Genome-scale phylogeny and comparative genomics of the fungal order Sordariales.</title>
        <authorList>
            <person name="Hensen N."/>
            <person name="Bonometti L."/>
            <person name="Westerberg I."/>
            <person name="Brannstrom I.O."/>
            <person name="Guillou S."/>
            <person name="Cros-Aarteil S."/>
            <person name="Calhoun S."/>
            <person name="Haridas S."/>
            <person name="Kuo A."/>
            <person name="Mondo S."/>
            <person name="Pangilinan J."/>
            <person name="Riley R."/>
            <person name="LaButti K."/>
            <person name="Andreopoulos B."/>
            <person name="Lipzen A."/>
            <person name="Chen C."/>
            <person name="Yan M."/>
            <person name="Daum C."/>
            <person name="Ng V."/>
            <person name="Clum A."/>
            <person name="Steindorff A."/>
            <person name="Ohm R.A."/>
            <person name="Martin F."/>
            <person name="Silar P."/>
            <person name="Natvig D.O."/>
            <person name="Lalanne C."/>
            <person name="Gautier V."/>
            <person name="Ament-Velasquez S.L."/>
            <person name="Kruys A."/>
            <person name="Hutchinson M.I."/>
            <person name="Powell A.J."/>
            <person name="Barry K."/>
            <person name="Miller A.N."/>
            <person name="Grigoriev I.V."/>
            <person name="Debuchy R."/>
            <person name="Gladieux P."/>
            <person name="Hiltunen Thoren M."/>
            <person name="Johannesson H."/>
        </authorList>
    </citation>
    <scope>NUCLEOTIDE SEQUENCE</scope>
    <source>
        <strain evidence="1">CBS 731.68</strain>
    </source>
</reference>
<accession>A0AAN6U1M9</accession>
<comment type="caution">
    <text evidence="1">The sequence shown here is derived from an EMBL/GenBank/DDBJ whole genome shotgun (WGS) entry which is preliminary data.</text>
</comment>
<name>A0AAN6U1M9_9PEZI</name>
<proteinExistence type="predicted"/>